<dbReference type="PANTHER" id="PTHR46577">
    <property type="entry name" value="HTH-TYPE TRANSCRIPTIONAL REGULATORY PROTEIN GABR"/>
    <property type="match status" value="1"/>
</dbReference>
<organism evidence="2 3">
    <name type="scientific">Streptomyces brasiliscabiei</name>
    <dbReference type="NCBI Taxonomy" id="2736302"/>
    <lineage>
        <taxon>Bacteria</taxon>
        <taxon>Bacillati</taxon>
        <taxon>Actinomycetota</taxon>
        <taxon>Actinomycetes</taxon>
        <taxon>Kitasatosporales</taxon>
        <taxon>Streptomycetaceae</taxon>
        <taxon>Streptomyces</taxon>
    </lineage>
</organism>
<dbReference type="PANTHER" id="PTHR46577:SF1">
    <property type="entry name" value="HTH-TYPE TRANSCRIPTIONAL REGULATORY PROTEIN GABR"/>
    <property type="match status" value="1"/>
</dbReference>
<dbReference type="InterPro" id="IPR015421">
    <property type="entry name" value="PyrdxlP-dep_Trfase_major"/>
</dbReference>
<comment type="caution">
    <text evidence="2">The sequence shown here is derived from an EMBL/GenBank/DDBJ whole genome shotgun (WGS) entry which is preliminary data.</text>
</comment>
<name>A0ABU8GXN2_9ACTN</name>
<dbReference type="Proteomes" id="UP001365781">
    <property type="component" value="Unassembled WGS sequence"/>
</dbReference>
<keyword evidence="2" id="KW-0808">Transferase</keyword>
<dbReference type="EMBL" id="JBBAYM010000456">
    <property type="protein sequence ID" value="MEI5617304.1"/>
    <property type="molecule type" value="Genomic_DNA"/>
</dbReference>
<protein>
    <submittedName>
        <fullName evidence="2">Aminotransferase class I/II-fold pyridoxal phosphate-dependent enzyme</fullName>
    </submittedName>
</protein>
<keyword evidence="2" id="KW-0032">Aminotransferase</keyword>
<dbReference type="InterPro" id="IPR004839">
    <property type="entry name" value="Aminotransferase_I/II_large"/>
</dbReference>
<evidence type="ECO:0000259" key="1">
    <source>
        <dbReference type="Pfam" id="PF00155"/>
    </source>
</evidence>
<sequence length="88" mass="9509">DLFPSDAWRRALARAARIWGTRLLTPSDPLGWPELRAAIAAYLGPARGLSCTPEQVMILGSARQAVALAAQLLADPGERAWLEEPGFI</sequence>
<feature type="domain" description="Aminotransferase class I/classII large" evidence="1">
    <location>
        <begin position="4"/>
        <end position="87"/>
    </location>
</feature>
<dbReference type="Pfam" id="PF00155">
    <property type="entry name" value="Aminotran_1_2"/>
    <property type="match status" value="1"/>
</dbReference>
<proteinExistence type="predicted"/>
<feature type="non-terminal residue" evidence="2">
    <location>
        <position position="88"/>
    </location>
</feature>
<reference evidence="2 3" key="1">
    <citation type="submission" date="2024-03" db="EMBL/GenBank/DDBJ databases">
        <title>First Report of Pectobacterium brasiliscabiei causing potato scab in china.</title>
        <authorList>
            <person name="Handique U."/>
        </authorList>
    </citation>
    <scope>NUCLEOTIDE SEQUENCE [LARGE SCALE GENOMIC DNA]</scope>
    <source>
        <strain evidence="2 3">ZRIMU1503</strain>
    </source>
</reference>
<evidence type="ECO:0000313" key="2">
    <source>
        <dbReference type="EMBL" id="MEI5617304.1"/>
    </source>
</evidence>
<evidence type="ECO:0000313" key="3">
    <source>
        <dbReference type="Proteomes" id="UP001365781"/>
    </source>
</evidence>
<dbReference type="Gene3D" id="3.40.640.10">
    <property type="entry name" value="Type I PLP-dependent aspartate aminotransferase-like (Major domain)"/>
    <property type="match status" value="1"/>
</dbReference>
<dbReference type="InterPro" id="IPR051446">
    <property type="entry name" value="HTH_trans_reg/aminotransferase"/>
</dbReference>
<dbReference type="SUPFAM" id="SSF53383">
    <property type="entry name" value="PLP-dependent transferases"/>
    <property type="match status" value="1"/>
</dbReference>
<dbReference type="InterPro" id="IPR015424">
    <property type="entry name" value="PyrdxlP-dep_Trfase"/>
</dbReference>
<keyword evidence="3" id="KW-1185">Reference proteome</keyword>
<gene>
    <name evidence="2" type="ORF">WB403_50295</name>
</gene>
<dbReference type="RefSeq" id="WP_336559181.1">
    <property type="nucleotide sequence ID" value="NZ_JBBAYM010000456.1"/>
</dbReference>
<feature type="non-terminal residue" evidence="2">
    <location>
        <position position="1"/>
    </location>
</feature>
<accession>A0ABU8GXN2</accession>
<dbReference type="GO" id="GO:0008483">
    <property type="term" value="F:transaminase activity"/>
    <property type="evidence" value="ECO:0007669"/>
    <property type="project" value="UniProtKB-KW"/>
</dbReference>